<evidence type="ECO:0000313" key="2">
    <source>
        <dbReference type="EMBL" id="KXN67040.1"/>
    </source>
</evidence>
<protein>
    <recommendedName>
        <fullName evidence="4">Transcription factor domain-containing protein</fullName>
    </recommendedName>
</protein>
<feature type="region of interest" description="Disordered" evidence="1">
    <location>
        <begin position="55"/>
        <end position="76"/>
    </location>
</feature>
<organism evidence="2 3">
    <name type="scientific">Conidiobolus coronatus (strain ATCC 28846 / CBS 209.66 / NRRL 28638)</name>
    <name type="common">Delacroixia coronata</name>
    <dbReference type="NCBI Taxonomy" id="796925"/>
    <lineage>
        <taxon>Eukaryota</taxon>
        <taxon>Fungi</taxon>
        <taxon>Fungi incertae sedis</taxon>
        <taxon>Zoopagomycota</taxon>
        <taxon>Entomophthoromycotina</taxon>
        <taxon>Entomophthoromycetes</taxon>
        <taxon>Entomophthorales</taxon>
        <taxon>Ancylistaceae</taxon>
        <taxon>Conidiobolus</taxon>
    </lineage>
</organism>
<dbReference type="Proteomes" id="UP000070444">
    <property type="component" value="Unassembled WGS sequence"/>
</dbReference>
<keyword evidence="3" id="KW-1185">Reference proteome</keyword>
<name>A0A137NW42_CONC2</name>
<evidence type="ECO:0000313" key="3">
    <source>
        <dbReference type="Proteomes" id="UP000070444"/>
    </source>
</evidence>
<feature type="compositionally biased region" description="Polar residues" evidence="1">
    <location>
        <begin position="61"/>
        <end position="76"/>
    </location>
</feature>
<reference evidence="2 3" key="1">
    <citation type="journal article" date="2015" name="Genome Biol. Evol.">
        <title>Phylogenomic analyses indicate that early fungi evolved digesting cell walls of algal ancestors of land plants.</title>
        <authorList>
            <person name="Chang Y."/>
            <person name="Wang S."/>
            <person name="Sekimoto S."/>
            <person name="Aerts A.L."/>
            <person name="Choi C."/>
            <person name="Clum A."/>
            <person name="LaButti K.M."/>
            <person name="Lindquist E.A."/>
            <person name="Yee Ngan C."/>
            <person name="Ohm R.A."/>
            <person name="Salamov A.A."/>
            <person name="Grigoriev I.V."/>
            <person name="Spatafora J.W."/>
            <person name="Berbee M.L."/>
        </authorList>
    </citation>
    <scope>NUCLEOTIDE SEQUENCE [LARGE SCALE GENOMIC DNA]</scope>
    <source>
        <strain evidence="2 3">NRRL 28638</strain>
    </source>
</reference>
<dbReference type="AlphaFoldDB" id="A0A137NW42"/>
<evidence type="ECO:0000256" key="1">
    <source>
        <dbReference type="SAM" id="MobiDB-lite"/>
    </source>
</evidence>
<accession>A0A137NW42</accession>
<dbReference type="CDD" id="cd12148">
    <property type="entry name" value="fungal_TF_MHR"/>
    <property type="match status" value="1"/>
</dbReference>
<dbReference type="EMBL" id="KQ964666">
    <property type="protein sequence ID" value="KXN67040.1"/>
    <property type="molecule type" value="Genomic_DNA"/>
</dbReference>
<gene>
    <name evidence="2" type="ORF">CONCODRAFT_80301</name>
</gene>
<sequence length="693" mass="80090">MSSTENQKPNSASSKNFKFIFTAKQPRKAKPLSCPRKGLFRPHTMKITKDIVTQKPKNIVKTPTSHSNSPENSSTLELVKAKNVTEEVPKLTTVINAHQLPPTHQYNNYYNYNQAYPQHQQSTNFNLNFTLPNPLNYKIYNSSQMQKLRSFIYHHFSLGQGSLNEGQISQFLNLIPSWEFDIMERLLSNSLDIKLHYPYEPPVYRGPANNITSMGLSNNKTGGSIINPKLIAIRESLDELELHLIKLFFKYSNPFFTAIHPDWFHFQLKYHLKNVEFQALLSIVLCVACSYLAVEPYHKPVNNSHLAEFYYERFFGLSSMIDLENTRVMEIRIQSLMVSCQLDYGECPRIFGEVYSLSKKLGWFSYYSLSTEEILNLRPAADDLVSNYNWEQNIVSWCFFIFYSTIVLNVKLPIEGFRFDLQMPNILPALSALFSNCNPRGWTGSLEARLVYYLYLGMPIIDRARLYNHNTISLMGVGLYPNLRQQEEIDSIKFNLNAWKEKFTKFTQSCQFKQSELAMITGILFYYHHVNLQLLMPHLPENPSQLDDPKFVKLYSDFLLDSASISLLMSCQGIWMILYGGGVKNFVCSIAWSGVRLFLHLTEWTPPSTTSRISMLVELGNILNQNLIRLLKSFLSFSFQRLLNETLVQKRGLIFWLELRKDQSLVDLYSGFKTRSGCLPPKLSRNSQLELLS</sequence>
<evidence type="ECO:0008006" key="4">
    <source>
        <dbReference type="Google" id="ProtNLM"/>
    </source>
</evidence>
<proteinExistence type="predicted"/>